<dbReference type="SUPFAM" id="SSF75304">
    <property type="entry name" value="Amidase signature (AS) enzymes"/>
    <property type="match status" value="1"/>
</dbReference>
<dbReference type="RefSeq" id="XP_007916972.1">
    <property type="nucleotide sequence ID" value="XM_007918781.1"/>
</dbReference>
<reference evidence="3" key="1">
    <citation type="journal article" date="2013" name="Genome Announc.">
        <title>Draft genome sequence of the ascomycete Phaeoacremonium aleophilum strain UCR-PA7, a causal agent of the esca disease complex in grapevines.</title>
        <authorList>
            <person name="Blanco-Ulate B."/>
            <person name="Rolshausen P."/>
            <person name="Cantu D."/>
        </authorList>
    </citation>
    <scope>NUCLEOTIDE SEQUENCE [LARGE SCALE GENOMIC DNA]</scope>
    <source>
        <strain evidence="3">UCR-PA7</strain>
    </source>
</reference>
<dbReference type="InterPro" id="IPR000120">
    <property type="entry name" value="Amidase"/>
</dbReference>
<proteinExistence type="predicted"/>
<organism evidence="2 3">
    <name type="scientific">Phaeoacremonium minimum (strain UCR-PA7)</name>
    <name type="common">Esca disease fungus</name>
    <name type="synonym">Togninia minima</name>
    <dbReference type="NCBI Taxonomy" id="1286976"/>
    <lineage>
        <taxon>Eukaryota</taxon>
        <taxon>Fungi</taxon>
        <taxon>Dikarya</taxon>
        <taxon>Ascomycota</taxon>
        <taxon>Pezizomycotina</taxon>
        <taxon>Sordariomycetes</taxon>
        <taxon>Sordariomycetidae</taxon>
        <taxon>Togniniales</taxon>
        <taxon>Togniniaceae</taxon>
        <taxon>Phaeoacremonium</taxon>
    </lineage>
</organism>
<evidence type="ECO:0000259" key="1">
    <source>
        <dbReference type="Pfam" id="PF01425"/>
    </source>
</evidence>
<dbReference type="EMBL" id="KB933223">
    <property type="protein sequence ID" value="EON98264.1"/>
    <property type="molecule type" value="Genomic_DNA"/>
</dbReference>
<feature type="domain" description="Amidase" evidence="1">
    <location>
        <begin position="233"/>
        <end position="326"/>
    </location>
</feature>
<dbReference type="GO" id="GO:0003824">
    <property type="term" value="F:catalytic activity"/>
    <property type="evidence" value="ECO:0007669"/>
    <property type="project" value="InterPro"/>
</dbReference>
<dbReference type="HOGENOM" id="CLU_009600_18_1_1"/>
<dbReference type="eggNOG" id="KOG1211">
    <property type="taxonomic scope" value="Eukaryota"/>
</dbReference>
<protein>
    <submittedName>
        <fullName evidence="2">Putative amidase protein</fullName>
    </submittedName>
</protein>
<dbReference type="KEGG" id="tmn:UCRPA7_6242"/>
<dbReference type="OrthoDB" id="1879366at2759"/>
<dbReference type="GeneID" id="19326878"/>
<dbReference type="AlphaFoldDB" id="R8BG50"/>
<accession>R8BG50</accession>
<dbReference type="InterPro" id="IPR023631">
    <property type="entry name" value="Amidase_dom"/>
</dbReference>
<evidence type="ECO:0000313" key="2">
    <source>
        <dbReference type="EMBL" id="EON98264.1"/>
    </source>
</evidence>
<dbReference type="Pfam" id="PF01425">
    <property type="entry name" value="Amidase"/>
    <property type="match status" value="3"/>
</dbReference>
<gene>
    <name evidence="2" type="ORF">UCRPA7_6242</name>
</gene>
<name>R8BG50_PHAM7</name>
<dbReference type="PANTHER" id="PTHR11895:SF170">
    <property type="entry name" value="AMIDASE"/>
    <property type="match status" value="1"/>
</dbReference>
<dbReference type="Gene3D" id="3.90.1300.10">
    <property type="entry name" value="Amidase signature (AS) domain"/>
    <property type="match status" value="3"/>
</dbReference>
<keyword evidence="3" id="KW-1185">Reference proteome</keyword>
<feature type="domain" description="Amidase" evidence="1">
    <location>
        <begin position="136"/>
        <end position="222"/>
    </location>
</feature>
<dbReference type="InterPro" id="IPR036928">
    <property type="entry name" value="AS_sf"/>
</dbReference>
<sequence>MATLTAASDANKAKVTAEKVAEVVSDIGLNLPHLDQWHEIIASVQESIDIVESMPDYFPVVDLEKYPRRNVHRPSQEKNEGNAWAWKATIEGEKGGPLSGVTICLKDNIAVKDVPMLLGTDIFTDYTPKTDATLNANVLQVIAGRDDIDDRQYAAPLPAQLPDYSASLGKGVKGLKVGILREGFDFAVIDPRVKAKVLEAAERFKSLGAEVKEVSVPLHTLAGHIVNSMNLYRRLRDEYDAVLKDVDVLITPTNPYVANKHAAPNAGPLEQMNKSRGVAVNTVCFNASGHPAMSLPVGFLPAEDDETIKLPVGMQIVGGMFQEEMIYRVGAAWEGAFDWEEL</sequence>
<evidence type="ECO:0000313" key="3">
    <source>
        <dbReference type="Proteomes" id="UP000014074"/>
    </source>
</evidence>
<feature type="domain" description="Amidase" evidence="1">
    <location>
        <begin position="75"/>
        <end position="135"/>
    </location>
</feature>
<dbReference type="Proteomes" id="UP000014074">
    <property type="component" value="Unassembled WGS sequence"/>
</dbReference>
<dbReference type="PANTHER" id="PTHR11895">
    <property type="entry name" value="TRANSAMIDASE"/>
    <property type="match status" value="1"/>
</dbReference>